<dbReference type="OrthoDB" id="9985088at2759"/>
<keyword evidence="7 9" id="KW-0333">Golgi apparatus</keyword>
<evidence type="ECO:0000256" key="4">
    <source>
        <dbReference type="ARBA" id="ARBA00022692"/>
    </source>
</evidence>
<dbReference type="EC" id="2.4.1.-" evidence="9"/>
<evidence type="ECO:0000313" key="11">
    <source>
        <dbReference type="Proteomes" id="UP001152798"/>
    </source>
</evidence>
<accession>A0A9P0HQD4</accession>
<evidence type="ECO:0000256" key="1">
    <source>
        <dbReference type="ARBA" id="ARBA00004447"/>
    </source>
</evidence>
<feature type="transmembrane region" description="Helical" evidence="9">
    <location>
        <begin position="12"/>
        <end position="30"/>
    </location>
</feature>
<dbReference type="InterPro" id="IPR051227">
    <property type="entry name" value="CS_glycosyltransferase"/>
</dbReference>
<keyword evidence="4 9" id="KW-0812">Transmembrane</keyword>
<evidence type="ECO:0000256" key="5">
    <source>
        <dbReference type="ARBA" id="ARBA00022968"/>
    </source>
</evidence>
<dbReference type="AlphaFoldDB" id="A0A9P0HQD4"/>
<evidence type="ECO:0000256" key="2">
    <source>
        <dbReference type="ARBA" id="ARBA00009239"/>
    </source>
</evidence>
<keyword evidence="5 9" id="KW-0735">Signal-anchor</keyword>
<evidence type="ECO:0000256" key="6">
    <source>
        <dbReference type="ARBA" id="ARBA00022989"/>
    </source>
</evidence>
<dbReference type="PANTHER" id="PTHR12369:SF13">
    <property type="entry name" value="HEXOSYLTRANSFERASE"/>
    <property type="match status" value="1"/>
</dbReference>
<protein>
    <recommendedName>
        <fullName evidence="9">Hexosyltransferase</fullName>
        <ecNumber evidence="9">2.4.1.-</ecNumber>
    </recommendedName>
</protein>
<evidence type="ECO:0000256" key="8">
    <source>
        <dbReference type="ARBA" id="ARBA00023136"/>
    </source>
</evidence>
<dbReference type="PANTHER" id="PTHR12369">
    <property type="entry name" value="CHONDROITIN SYNTHASE"/>
    <property type="match status" value="1"/>
</dbReference>
<comment type="similarity">
    <text evidence="2 9">Belongs to the chondroitin N-acetylgalactosaminyltransferase family.</text>
</comment>
<dbReference type="InterPro" id="IPR008428">
    <property type="entry name" value="Chond_GalNAc"/>
</dbReference>
<organism evidence="10 11">
    <name type="scientific">Nezara viridula</name>
    <name type="common">Southern green stink bug</name>
    <name type="synonym">Cimex viridulus</name>
    <dbReference type="NCBI Taxonomy" id="85310"/>
    <lineage>
        <taxon>Eukaryota</taxon>
        <taxon>Metazoa</taxon>
        <taxon>Ecdysozoa</taxon>
        <taxon>Arthropoda</taxon>
        <taxon>Hexapoda</taxon>
        <taxon>Insecta</taxon>
        <taxon>Pterygota</taxon>
        <taxon>Neoptera</taxon>
        <taxon>Paraneoptera</taxon>
        <taxon>Hemiptera</taxon>
        <taxon>Heteroptera</taxon>
        <taxon>Panheteroptera</taxon>
        <taxon>Pentatomomorpha</taxon>
        <taxon>Pentatomoidea</taxon>
        <taxon>Pentatomidae</taxon>
        <taxon>Pentatominae</taxon>
        <taxon>Nezara</taxon>
    </lineage>
</organism>
<proteinExistence type="inferred from homology"/>
<sequence length="758" mass="86465">MGLPFLLKQHQSFLFSLLLGVFISYSITLYSNLSSDCFSTDYYAQPINLVNVQSDEYEPHINLAGKPQKAKKVPQNLIRPRYYSSELGIKEKLFIGILTSEQTVSTLAVALNKTTSHLVNKLMFFMDAAGAEKANVITLKLPGIVGFVDTREILKPFHMLKYLTDNFLEEYDFFFLTRDTSYINAKHLMNIVKKISVSQEVHLGGMSKKDAPTYCTLDGGILLSNNVLKKIQSSLDWCVKNAFSDADDDNVGRCILHASQLPCQSTFQNLNLMSVELTETDKQNVESENLPAAVTYYQVTEPNLFYRLHLHLAKSYLEIQKALIAELKESLDISDLAWPPGSYPPKKPQSRFDLLSWQYFDDKNMYLTSDFINLKPLGGADLLDVYNVKNRSIQWLTQKYVGSIQFRRLVNGYRRFDPSRGLDYILDLAFKDSTGKETIKRVEVTKTLGRVEMLQMPYVTENSRVYMLLPTLEMDKTMASEFMKQYAQTCSQSDLSFLMLVLLYEPNAPGKGHVADVFKDIKELTLKLSSKYHKDCKITWISIRVPDVGGGPPMLDYLLHFAILDLASKKLAPDSLVLMTEPNMEIRTDYLNRVRMSTIYGKQVYSPIPFSEFYPPIAYRNTEKKSVLEIHKNTGRFDLENLRHISFYLADYLEGRKLMTHLPVVSMDKDIRQLYSSQDAGDDKPTNLLDMLTRQGLSIIRAVDPALRLRRRNCMPATPFLRPTQYNPCDSPLATRAQLGQLVLDLTGNKSSSSLRHK</sequence>
<evidence type="ECO:0000313" key="10">
    <source>
        <dbReference type="EMBL" id="CAH1406218.1"/>
    </source>
</evidence>
<dbReference type="GO" id="GO:0032580">
    <property type="term" value="C:Golgi cisterna membrane"/>
    <property type="evidence" value="ECO:0007669"/>
    <property type="project" value="UniProtKB-SubCell"/>
</dbReference>
<keyword evidence="3 9" id="KW-0808">Transferase</keyword>
<evidence type="ECO:0000256" key="3">
    <source>
        <dbReference type="ARBA" id="ARBA00022679"/>
    </source>
</evidence>
<gene>
    <name evidence="10" type="ORF">NEZAVI_LOCUS14207</name>
</gene>
<keyword evidence="6 9" id="KW-1133">Transmembrane helix</keyword>
<reference evidence="10" key="1">
    <citation type="submission" date="2022-01" db="EMBL/GenBank/DDBJ databases">
        <authorList>
            <person name="King R."/>
        </authorList>
    </citation>
    <scope>NUCLEOTIDE SEQUENCE</scope>
</reference>
<dbReference type="Pfam" id="PF05679">
    <property type="entry name" value="CHGN"/>
    <property type="match status" value="1"/>
</dbReference>
<dbReference type="GO" id="GO:0047238">
    <property type="term" value="F:glucuronosyl-N-acetylgalactosaminyl-proteoglycan 4-beta-N-acetylgalactosaminyltransferase activity"/>
    <property type="evidence" value="ECO:0007669"/>
    <property type="project" value="TreeGrafter"/>
</dbReference>
<comment type="subcellular location">
    <subcellularLocation>
        <location evidence="1 9">Golgi apparatus</location>
        <location evidence="1 9">Golgi stack membrane</location>
        <topology evidence="1 9">Single-pass type II membrane protein</topology>
    </subcellularLocation>
</comment>
<evidence type="ECO:0000256" key="7">
    <source>
        <dbReference type="ARBA" id="ARBA00023034"/>
    </source>
</evidence>
<keyword evidence="8 9" id="KW-0472">Membrane</keyword>
<name>A0A9P0HQD4_NEZVI</name>
<dbReference type="Proteomes" id="UP001152798">
    <property type="component" value="Chromosome 6"/>
</dbReference>
<keyword evidence="11" id="KW-1185">Reference proteome</keyword>
<evidence type="ECO:0000256" key="9">
    <source>
        <dbReference type="RuleBase" id="RU364016"/>
    </source>
</evidence>
<dbReference type="Gene3D" id="3.90.550.50">
    <property type="match status" value="1"/>
</dbReference>
<dbReference type="EMBL" id="OV725082">
    <property type="protein sequence ID" value="CAH1406218.1"/>
    <property type="molecule type" value="Genomic_DNA"/>
</dbReference>